<keyword evidence="3" id="KW-1185">Reference proteome</keyword>
<name>A0A8J2WKY4_9CRUS</name>
<gene>
    <name evidence="2" type="ORF">DGAL_LOCUS11984</name>
</gene>
<reference evidence="2" key="1">
    <citation type="submission" date="2021-11" db="EMBL/GenBank/DDBJ databases">
        <authorList>
            <person name="Schell T."/>
        </authorList>
    </citation>
    <scope>NUCLEOTIDE SEQUENCE</scope>
    <source>
        <strain evidence="2">M5</strain>
    </source>
</reference>
<evidence type="ECO:0000256" key="1">
    <source>
        <dbReference type="SAM" id="SignalP"/>
    </source>
</evidence>
<sequence length="204" mass="23509">MKFHSVFFVYLLFILASEALHQVAGHQSDRWSIKRSFKALAKIMTRPFSSKIISSRKNIVNLSEHQPVNLNWASIYSSSAGASPDSYTKDDKLYQVYYPIINQPVQDDSYSSLDEWEPKVIQPQQQLRSSVSSSNCADNEKHNSLPKMYYIEKVKPIVSPMIAIPEKNSYLSMAVEHFRLRCEMLVDPADCMQSSLLNRIKYNY</sequence>
<feature type="chain" id="PRO_5035265423" evidence="1">
    <location>
        <begin position="20"/>
        <end position="204"/>
    </location>
</feature>
<dbReference type="OrthoDB" id="6348582at2759"/>
<organism evidence="2 3">
    <name type="scientific">Daphnia galeata</name>
    <dbReference type="NCBI Taxonomy" id="27404"/>
    <lineage>
        <taxon>Eukaryota</taxon>
        <taxon>Metazoa</taxon>
        <taxon>Ecdysozoa</taxon>
        <taxon>Arthropoda</taxon>
        <taxon>Crustacea</taxon>
        <taxon>Branchiopoda</taxon>
        <taxon>Diplostraca</taxon>
        <taxon>Cladocera</taxon>
        <taxon>Anomopoda</taxon>
        <taxon>Daphniidae</taxon>
        <taxon>Daphnia</taxon>
    </lineage>
</organism>
<protein>
    <submittedName>
        <fullName evidence="2">Uncharacterized protein</fullName>
    </submittedName>
</protein>
<evidence type="ECO:0000313" key="3">
    <source>
        <dbReference type="Proteomes" id="UP000789390"/>
    </source>
</evidence>
<dbReference type="AlphaFoldDB" id="A0A8J2WKY4"/>
<feature type="signal peptide" evidence="1">
    <location>
        <begin position="1"/>
        <end position="19"/>
    </location>
</feature>
<dbReference type="Proteomes" id="UP000789390">
    <property type="component" value="Unassembled WGS sequence"/>
</dbReference>
<comment type="caution">
    <text evidence="2">The sequence shown here is derived from an EMBL/GenBank/DDBJ whole genome shotgun (WGS) entry which is preliminary data.</text>
</comment>
<evidence type="ECO:0000313" key="2">
    <source>
        <dbReference type="EMBL" id="CAH0108588.1"/>
    </source>
</evidence>
<dbReference type="EMBL" id="CAKKLH010000286">
    <property type="protein sequence ID" value="CAH0108588.1"/>
    <property type="molecule type" value="Genomic_DNA"/>
</dbReference>
<accession>A0A8J2WKY4</accession>
<proteinExistence type="predicted"/>
<keyword evidence="1" id="KW-0732">Signal</keyword>